<feature type="compositionally biased region" description="Acidic residues" evidence="3">
    <location>
        <begin position="152"/>
        <end position="165"/>
    </location>
</feature>
<dbReference type="Proteomes" id="UP001596388">
    <property type="component" value="Unassembled WGS sequence"/>
</dbReference>
<evidence type="ECO:0000256" key="2">
    <source>
        <dbReference type="ARBA" id="ARBA00023008"/>
    </source>
</evidence>
<dbReference type="InterPro" id="IPR019546">
    <property type="entry name" value="TAT_signal_bac_arc"/>
</dbReference>
<dbReference type="InterPro" id="IPR000923">
    <property type="entry name" value="BlueCu_1"/>
</dbReference>
<feature type="compositionally biased region" description="Acidic residues" evidence="3">
    <location>
        <begin position="277"/>
        <end position="298"/>
    </location>
</feature>
<evidence type="ECO:0000256" key="3">
    <source>
        <dbReference type="SAM" id="MobiDB-lite"/>
    </source>
</evidence>
<name>A0ABD5X546_9EURY</name>
<dbReference type="GO" id="GO:0046872">
    <property type="term" value="F:metal ion binding"/>
    <property type="evidence" value="ECO:0007669"/>
    <property type="project" value="UniProtKB-KW"/>
</dbReference>
<evidence type="ECO:0000313" key="5">
    <source>
        <dbReference type="EMBL" id="MFC7098141.1"/>
    </source>
</evidence>
<accession>A0ABD5X546</accession>
<reference evidence="5 6" key="1">
    <citation type="journal article" date="2019" name="Int. J. Syst. Evol. Microbiol.">
        <title>The Global Catalogue of Microorganisms (GCM) 10K type strain sequencing project: providing services to taxonomists for standard genome sequencing and annotation.</title>
        <authorList>
            <consortium name="The Broad Institute Genomics Platform"/>
            <consortium name="The Broad Institute Genome Sequencing Center for Infectious Disease"/>
            <person name="Wu L."/>
            <person name="Ma J."/>
        </authorList>
    </citation>
    <scope>NUCLEOTIDE SEQUENCE [LARGE SCALE GENOMIC DNA]</scope>
    <source>
        <strain evidence="5 6">DT55</strain>
    </source>
</reference>
<dbReference type="SUPFAM" id="SSF49503">
    <property type="entry name" value="Cupredoxins"/>
    <property type="match status" value="1"/>
</dbReference>
<evidence type="ECO:0000256" key="1">
    <source>
        <dbReference type="ARBA" id="ARBA00022723"/>
    </source>
</evidence>
<organism evidence="5 6">
    <name type="scientific">Halobaculum marinum</name>
    <dbReference type="NCBI Taxonomy" id="3031996"/>
    <lineage>
        <taxon>Archaea</taxon>
        <taxon>Methanobacteriati</taxon>
        <taxon>Methanobacteriota</taxon>
        <taxon>Stenosarchaea group</taxon>
        <taxon>Halobacteria</taxon>
        <taxon>Halobacteriales</taxon>
        <taxon>Haloferacaceae</taxon>
        <taxon>Halobaculum</taxon>
    </lineage>
</organism>
<dbReference type="Gene3D" id="2.60.40.420">
    <property type="entry name" value="Cupredoxins - blue copper proteins"/>
    <property type="match status" value="1"/>
</dbReference>
<dbReference type="AlphaFoldDB" id="A0ABD5X546"/>
<keyword evidence="6" id="KW-1185">Reference proteome</keyword>
<evidence type="ECO:0000259" key="4">
    <source>
        <dbReference type="Pfam" id="PF00127"/>
    </source>
</evidence>
<comment type="caution">
    <text evidence="5">The sequence shown here is derived from an EMBL/GenBank/DDBJ whole genome shotgun (WGS) entry which is preliminary data.</text>
</comment>
<dbReference type="InterPro" id="IPR008972">
    <property type="entry name" value="Cupredoxin"/>
</dbReference>
<feature type="domain" description="Blue (type 1) copper" evidence="4">
    <location>
        <begin position="83"/>
        <end position="200"/>
    </location>
</feature>
<feature type="compositionally biased region" description="Polar residues" evidence="3">
    <location>
        <begin position="1"/>
        <end position="15"/>
    </location>
</feature>
<dbReference type="NCBIfam" id="TIGR01409">
    <property type="entry name" value="TAT_signal_seq"/>
    <property type="match status" value="1"/>
</dbReference>
<evidence type="ECO:0000313" key="6">
    <source>
        <dbReference type="Proteomes" id="UP001596388"/>
    </source>
</evidence>
<sequence length="298" mass="30697">MGHSQHPQTGESRIGQSRRDVLKALGVGTGLAAVGGTAAARPPDRNVAAQQEGDEDGEGEGTGVVHDVLTRIVGPPTAPGRPADFFYEPTGLHVEPGDVLRYVFTTPDHNVVAMHPAYGMQRRVPIGVAAFSSPLLGWRPDSIPGDMVDPPVEGEESDADSEEGEGPVPDEWTVTLDTPGVYDLVCSPHEGFGMAMRVVVGDVTETAFETTDPDALPEPRAGPVGLARVTLTDPALQPEAIVEAGRVEWSDLAAVQSSGGDGGESENGEDGGNGGESGDEDGGGDTGDDGAAGDDEEN</sequence>
<dbReference type="RefSeq" id="WP_276237362.1">
    <property type="nucleotide sequence ID" value="NZ_CP119989.1"/>
</dbReference>
<dbReference type="InterPro" id="IPR006311">
    <property type="entry name" value="TAT_signal"/>
</dbReference>
<keyword evidence="1" id="KW-0479">Metal-binding</keyword>
<proteinExistence type="predicted"/>
<gene>
    <name evidence="5" type="ORF">ACFQKD_12595</name>
</gene>
<dbReference type="EMBL" id="JBHTAG010000003">
    <property type="protein sequence ID" value="MFC7098141.1"/>
    <property type="molecule type" value="Genomic_DNA"/>
</dbReference>
<dbReference type="PROSITE" id="PS51318">
    <property type="entry name" value="TAT"/>
    <property type="match status" value="1"/>
</dbReference>
<feature type="region of interest" description="Disordered" evidence="3">
    <location>
        <begin position="252"/>
        <end position="298"/>
    </location>
</feature>
<protein>
    <submittedName>
        <fullName evidence="5">Plastocyanin/azurin family copper-binding protein</fullName>
    </submittedName>
</protein>
<feature type="region of interest" description="Disordered" evidence="3">
    <location>
        <begin position="33"/>
        <end position="62"/>
    </location>
</feature>
<feature type="region of interest" description="Disordered" evidence="3">
    <location>
        <begin position="144"/>
        <end position="170"/>
    </location>
</feature>
<feature type="region of interest" description="Disordered" evidence="3">
    <location>
        <begin position="1"/>
        <end position="21"/>
    </location>
</feature>
<dbReference type="Pfam" id="PF00127">
    <property type="entry name" value="Copper-bind"/>
    <property type="match status" value="1"/>
</dbReference>
<dbReference type="GeneID" id="79270936"/>
<keyword evidence="2" id="KW-0186">Copper</keyword>